<evidence type="ECO:0000313" key="2">
    <source>
        <dbReference type="Proteomes" id="UP001152178"/>
    </source>
</evidence>
<organism evidence="1 2">
    <name type="scientific">Mesorhizobium qingshengii</name>
    <dbReference type="NCBI Taxonomy" id="1165689"/>
    <lineage>
        <taxon>Bacteria</taxon>
        <taxon>Pseudomonadati</taxon>
        <taxon>Pseudomonadota</taxon>
        <taxon>Alphaproteobacteria</taxon>
        <taxon>Hyphomicrobiales</taxon>
        <taxon>Phyllobacteriaceae</taxon>
        <taxon>Mesorhizobium</taxon>
    </lineage>
</organism>
<proteinExistence type="predicted"/>
<dbReference type="InterPro" id="IPR014845">
    <property type="entry name" value="GYD/TTHA1554"/>
</dbReference>
<dbReference type="RefSeq" id="WP_269905288.1">
    <property type="nucleotide sequence ID" value="NZ_JAPFQA010000004.1"/>
</dbReference>
<keyword evidence="2" id="KW-1185">Reference proteome</keyword>
<dbReference type="Pfam" id="PF08734">
    <property type="entry name" value="GYD"/>
    <property type="match status" value="1"/>
</dbReference>
<name>A0ABT4QT53_9HYPH</name>
<reference evidence="1" key="1">
    <citation type="submission" date="2022-11" db="EMBL/GenBank/DDBJ databases">
        <authorList>
            <person name="Coimbra C."/>
        </authorList>
    </citation>
    <scope>NUCLEOTIDE SEQUENCE</scope>
    <source>
        <strain evidence="1">Jales19</strain>
    </source>
</reference>
<evidence type="ECO:0000313" key="1">
    <source>
        <dbReference type="EMBL" id="MCZ8544761.1"/>
    </source>
</evidence>
<sequence>MWWIFPRLSDWDWEAAVKALFESVGGKVASMMFTRTINDVVINGEVPDQSAGMGLTLAVRASGSVSDVVVLEELDMKAVIAVAKKAACAYRPAG</sequence>
<comment type="caution">
    <text evidence="1">The sequence shown here is derived from an EMBL/GenBank/DDBJ whole genome shotgun (WGS) entry which is preliminary data.</text>
</comment>
<dbReference type="EMBL" id="JAPFQA010000004">
    <property type="protein sequence ID" value="MCZ8544761.1"/>
    <property type="molecule type" value="Genomic_DNA"/>
</dbReference>
<dbReference type="Proteomes" id="UP001152178">
    <property type="component" value="Unassembled WGS sequence"/>
</dbReference>
<gene>
    <name evidence="1" type="ORF">OOJ09_11250</name>
</gene>
<protein>
    <submittedName>
        <fullName evidence="1">GYD domain-containing protein</fullName>
    </submittedName>
</protein>
<accession>A0ABT4QT53</accession>